<dbReference type="PANTHER" id="PTHR12428:SF65">
    <property type="entry name" value="CYTOCHROME C OXIDASE ASSEMBLY PROTEIN COX18, MITOCHONDRIAL"/>
    <property type="match status" value="1"/>
</dbReference>
<dbReference type="PhylomeDB" id="B3RKT7"/>
<dbReference type="OrthoDB" id="2148490at2759"/>
<dbReference type="OMA" id="AMARQKF"/>
<dbReference type="GeneID" id="6749851"/>
<dbReference type="STRING" id="10228.B3RKT7"/>
<comment type="subcellular location">
    <subcellularLocation>
        <location evidence="1 5">Membrane</location>
        <topology evidence="1 5">Multi-pass membrane protein</topology>
    </subcellularLocation>
</comment>
<evidence type="ECO:0000313" key="8">
    <source>
        <dbReference type="Proteomes" id="UP000009022"/>
    </source>
</evidence>
<evidence type="ECO:0000256" key="4">
    <source>
        <dbReference type="ARBA" id="ARBA00023136"/>
    </source>
</evidence>
<dbReference type="AlphaFoldDB" id="B3RKT7"/>
<dbReference type="InterPro" id="IPR028055">
    <property type="entry name" value="YidC/Oxa/ALB_C"/>
</dbReference>
<accession>B3RKT7</accession>
<dbReference type="GO" id="GO:0033617">
    <property type="term" value="P:mitochondrial respiratory chain complex IV assembly"/>
    <property type="evidence" value="ECO:0000318"/>
    <property type="project" value="GO_Central"/>
</dbReference>
<dbReference type="Proteomes" id="UP000009022">
    <property type="component" value="Unassembled WGS sequence"/>
</dbReference>
<sequence length="325" mass="37050">MLHRLGVVRHRVMLHTVVRSPATRQLDKPSVALLHSSTFLASDSTTLYSAYLPVSCAENLLESIHNGLSLPWWMTIAVTTITLRTCITLPLTIYQQKKSAKLVLLQPVVKEISEAVKYNVATKCRREDLPVEVAEERYKTLFSGMVRDLYKKEGCQPFKLFLLPWTQMPLWISISLGLRDLSIYKQDPAMATEGLAWFSNLLLPDPAWILPICFGLCNLLNIEINAAGRQAPGRIQAIMKKVFVTLSIVMVPVATQIPSCMSFYWTLSSFYSLVQNSILMLPRVKRIARIPQTPKESKHPFRDLYAIFSIRMKKFIQLQKQANRK</sequence>
<keyword evidence="4" id="KW-0472">Membrane</keyword>
<evidence type="ECO:0000313" key="7">
    <source>
        <dbReference type="EMBL" id="EDV28640.1"/>
    </source>
</evidence>
<proteinExistence type="inferred from homology"/>
<dbReference type="CDD" id="cd20069">
    <property type="entry name" value="5TM_Oxa1-like"/>
    <property type="match status" value="1"/>
</dbReference>
<protein>
    <recommendedName>
        <fullName evidence="6">Membrane insertase YidC/Oxa/ALB C-terminal domain-containing protein</fullName>
    </recommendedName>
</protein>
<dbReference type="CTD" id="6749851"/>
<comment type="similarity">
    <text evidence="5">Belongs to the OXA1/ALB3/YidC family.</text>
</comment>
<dbReference type="eggNOG" id="KOG1239">
    <property type="taxonomic scope" value="Eukaryota"/>
</dbReference>
<keyword evidence="2 5" id="KW-0812">Transmembrane</keyword>
<dbReference type="Pfam" id="PF02096">
    <property type="entry name" value="60KD_IMP"/>
    <property type="match status" value="1"/>
</dbReference>
<evidence type="ECO:0000256" key="2">
    <source>
        <dbReference type="ARBA" id="ARBA00022692"/>
    </source>
</evidence>
<evidence type="ECO:0000256" key="5">
    <source>
        <dbReference type="RuleBase" id="RU003945"/>
    </source>
</evidence>
<evidence type="ECO:0000256" key="3">
    <source>
        <dbReference type="ARBA" id="ARBA00022989"/>
    </source>
</evidence>
<dbReference type="FunCoup" id="B3RKT7">
    <property type="interactions" value="1003"/>
</dbReference>
<dbReference type="GO" id="GO:0005743">
    <property type="term" value="C:mitochondrial inner membrane"/>
    <property type="evidence" value="ECO:0000318"/>
    <property type="project" value="GO_Central"/>
</dbReference>
<dbReference type="GO" id="GO:0032977">
    <property type="term" value="F:membrane insertase activity"/>
    <property type="evidence" value="ECO:0000318"/>
    <property type="project" value="GO_Central"/>
</dbReference>
<dbReference type="InterPro" id="IPR001708">
    <property type="entry name" value="YidC/ALB3/OXA1/COX18"/>
</dbReference>
<dbReference type="EMBL" id="DS985241">
    <property type="protein sequence ID" value="EDV28640.1"/>
    <property type="molecule type" value="Genomic_DNA"/>
</dbReference>
<dbReference type="HOGENOM" id="CLU_029282_2_0_1"/>
<name>B3RKT7_TRIAD</name>
<organism evidence="7 8">
    <name type="scientific">Trichoplax adhaerens</name>
    <name type="common">Trichoplax reptans</name>
    <dbReference type="NCBI Taxonomy" id="10228"/>
    <lineage>
        <taxon>Eukaryota</taxon>
        <taxon>Metazoa</taxon>
        <taxon>Placozoa</taxon>
        <taxon>Uniplacotomia</taxon>
        <taxon>Trichoplacea</taxon>
        <taxon>Trichoplacidae</taxon>
        <taxon>Trichoplax</taxon>
    </lineage>
</organism>
<reference evidence="7 8" key="1">
    <citation type="journal article" date="2008" name="Nature">
        <title>The Trichoplax genome and the nature of placozoans.</title>
        <authorList>
            <person name="Srivastava M."/>
            <person name="Begovic E."/>
            <person name="Chapman J."/>
            <person name="Putnam N.H."/>
            <person name="Hellsten U."/>
            <person name="Kawashima T."/>
            <person name="Kuo A."/>
            <person name="Mitros T."/>
            <person name="Salamov A."/>
            <person name="Carpenter M.L."/>
            <person name="Signorovitch A.Y."/>
            <person name="Moreno M.A."/>
            <person name="Kamm K."/>
            <person name="Grimwood J."/>
            <person name="Schmutz J."/>
            <person name="Shapiro H."/>
            <person name="Grigoriev I.V."/>
            <person name="Buss L.W."/>
            <person name="Schierwater B."/>
            <person name="Dellaporta S.L."/>
            <person name="Rokhsar D.S."/>
        </authorList>
    </citation>
    <scope>NUCLEOTIDE SEQUENCE [LARGE SCALE GENOMIC DNA]</scope>
    <source>
        <strain evidence="7 8">Grell-BS-1999</strain>
    </source>
</reference>
<dbReference type="KEGG" id="tad:TRIADDRAFT_51760"/>
<keyword evidence="3" id="KW-1133">Transmembrane helix</keyword>
<evidence type="ECO:0000259" key="6">
    <source>
        <dbReference type="Pfam" id="PF02096"/>
    </source>
</evidence>
<gene>
    <name evidence="7" type="ORF">TRIADDRAFT_51760</name>
</gene>
<dbReference type="InParanoid" id="B3RKT7"/>
<dbReference type="RefSeq" id="XP_002107842.1">
    <property type="nucleotide sequence ID" value="XM_002107806.1"/>
</dbReference>
<keyword evidence="8" id="KW-1185">Reference proteome</keyword>
<dbReference type="GO" id="GO:0032979">
    <property type="term" value="P:protein insertion into mitochondrial inner membrane from matrix"/>
    <property type="evidence" value="ECO:0000318"/>
    <property type="project" value="GO_Central"/>
</dbReference>
<dbReference type="PANTHER" id="PTHR12428">
    <property type="entry name" value="OXA1"/>
    <property type="match status" value="1"/>
</dbReference>
<evidence type="ECO:0000256" key="1">
    <source>
        <dbReference type="ARBA" id="ARBA00004141"/>
    </source>
</evidence>
<feature type="domain" description="Membrane insertase YidC/Oxa/ALB C-terminal" evidence="6">
    <location>
        <begin position="72"/>
        <end position="279"/>
    </location>
</feature>